<dbReference type="PANTHER" id="PTHR48007:SF77">
    <property type="entry name" value="PROTEIN KINASE DOMAIN-CONTAINING PROTEIN"/>
    <property type="match status" value="1"/>
</dbReference>
<dbReference type="OrthoDB" id="5966500at2759"/>
<evidence type="ECO:0000313" key="3">
    <source>
        <dbReference type="Proteomes" id="UP000250321"/>
    </source>
</evidence>
<dbReference type="Pfam" id="PF07714">
    <property type="entry name" value="PK_Tyr_Ser-Thr"/>
    <property type="match status" value="1"/>
</dbReference>
<keyword evidence="2" id="KW-0808">Transferase</keyword>
<keyword evidence="2" id="KW-0418">Kinase</keyword>
<evidence type="ECO:0000259" key="1">
    <source>
        <dbReference type="PROSITE" id="PS50011"/>
    </source>
</evidence>
<dbReference type="SUPFAM" id="SSF56112">
    <property type="entry name" value="Protein kinase-like (PK-like)"/>
    <property type="match status" value="1"/>
</dbReference>
<dbReference type="PANTHER" id="PTHR48007">
    <property type="entry name" value="LEUCINE-RICH REPEAT RECEPTOR-LIKE PROTEIN KINASE PXC1"/>
    <property type="match status" value="1"/>
</dbReference>
<dbReference type="EMBL" id="PJQY01003818">
    <property type="protein sequence ID" value="PQM34344.1"/>
    <property type="molecule type" value="Genomic_DNA"/>
</dbReference>
<dbReference type="InterPro" id="IPR046959">
    <property type="entry name" value="PRK1-6/SRF4-like"/>
</dbReference>
<evidence type="ECO:0000313" key="2">
    <source>
        <dbReference type="EMBL" id="PQM34344.1"/>
    </source>
</evidence>
<dbReference type="GO" id="GO:0004672">
    <property type="term" value="F:protein kinase activity"/>
    <property type="evidence" value="ECO:0007669"/>
    <property type="project" value="InterPro"/>
</dbReference>
<accession>A0A314UD73</accession>
<dbReference type="GO" id="GO:0005524">
    <property type="term" value="F:ATP binding"/>
    <property type="evidence" value="ECO:0007669"/>
    <property type="project" value="InterPro"/>
</dbReference>
<organism evidence="2 3">
    <name type="scientific">Prunus yedoensis var. nudiflora</name>
    <dbReference type="NCBI Taxonomy" id="2094558"/>
    <lineage>
        <taxon>Eukaryota</taxon>
        <taxon>Viridiplantae</taxon>
        <taxon>Streptophyta</taxon>
        <taxon>Embryophyta</taxon>
        <taxon>Tracheophyta</taxon>
        <taxon>Spermatophyta</taxon>
        <taxon>Magnoliopsida</taxon>
        <taxon>eudicotyledons</taxon>
        <taxon>Gunneridae</taxon>
        <taxon>Pentapetalae</taxon>
        <taxon>rosids</taxon>
        <taxon>fabids</taxon>
        <taxon>Rosales</taxon>
        <taxon>Rosaceae</taxon>
        <taxon>Amygdaloideae</taxon>
        <taxon>Amygdaleae</taxon>
        <taxon>Prunus</taxon>
    </lineage>
</organism>
<sequence>MRQIGNLKHPNILPLVGYNSSNEEKLLIYKFQTNGSLLNLLQSYIEGKRDFPWRVRLSIAHGIARGLAFIYQRSDECIPHGNLKLSNVLLDDNEEPLISEYGLSSFFDPKKGCVHFLQWLHSP</sequence>
<protein>
    <submittedName>
        <fullName evidence="2">Putative inactive receptor kinase</fullName>
    </submittedName>
</protein>
<proteinExistence type="predicted"/>
<name>A0A314UD73_PRUYE</name>
<reference evidence="2 3" key="1">
    <citation type="submission" date="2018-02" db="EMBL/GenBank/DDBJ databases">
        <title>Draft genome of wild Prunus yedoensis var. nudiflora.</title>
        <authorList>
            <person name="Baek S."/>
            <person name="Kim J.-H."/>
            <person name="Choi K."/>
            <person name="Kim G.-B."/>
            <person name="Cho A."/>
            <person name="Jang H."/>
            <person name="Shin C.-H."/>
            <person name="Yu H.-J."/>
            <person name="Mun J.-H."/>
        </authorList>
    </citation>
    <scope>NUCLEOTIDE SEQUENCE [LARGE SCALE GENOMIC DNA]</scope>
    <source>
        <strain evidence="3">cv. Jeju island</strain>
        <tissue evidence="2">Leaf</tissue>
    </source>
</reference>
<dbReference type="InterPro" id="IPR000719">
    <property type="entry name" value="Prot_kinase_dom"/>
</dbReference>
<comment type="caution">
    <text evidence="2">The sequence shown here is derived from an EMBL/GenBank/DDBJ whole genome shotgun (WGS) entry which is preliminary data.</text>
</comment>
<dbReference type="Gene3D" id="1.10.510.10">
    <property type="entry name" value="Transferase(Phosphotransferase) domain 1"/>
    <property type="match status" value="1"/>
</dbReference>
<dbReference type="AlphaFoldDB" id="A0A314UD73"/>
<dbReference type="InterPro" id="IPR001245">
    <property type="entry name" value="Ser-Thr/Tyr_kinase_cat_dom"/>
</dbReference>
<gene>
    <name evidence="2" type="ORF">Pyn_19480</name>
</gene>
<dbReference type="InterPro" id="IPR011009">
    <property type="entry name" value="Kinase-like_dom_sf"/>
</dbReference>
<keyword evidence="3" id="KW-1185">Reference proteome</keyword>
<keyword evidence="2" id="KW-0675">Receptor</keyword>
<dbReference type="PROSITE" id="PS50011">
    <property type="entry name" value="PROTEIN_KINASE_DOM"/>
    <property type="match status" value="1"/>
</dbReference>
<feature type="domain" description="Protein kinase" evidence="1">
    <location>
        <begin position="1"/>
        <end position="123"/>
    </location>
</feature>
<dbReference type="Proteomes" id="UP000250321">
    <property type="component" value="Unassembled WGS sequence"/>
</dbReference>